<evidence type="ECO:0000313" key="6">
    <source>
        <dbReference type="EMBL" id="OYD50364.1"/>
    </source>
</evidence>
<dbReference type="GO" id="GO:0031471">
    <property type="term" value="C:ethanolamine degradation polyhedral organelle"/>
    <property type="evidence" value="ECO:0007669"/>
    <property type="project" value="UniProtKB-UniRule"/>
</dbReference>
<keyword evidence="2 5" id="KW-0456">Lyase</keyword>
<dbReference type="AlphaFoldDB" id="A0A235EMV1"/>
<dbReference type="GO" id="GO:0046336">
    <property type="term" value="P:ethanolamine catabolic process"/>
    <property type="evidence" value="ECO:0007669"/>
    <property type="project" value="UniProtKB-UniRule"/>
</dbReference>
<dbReference type="PIRSF" id="PIRSF018982">
    <property type="entry name" value="EutC"/>
    <property type="match status" value="1"/>
</dbReference>
<gene>
    <name evidence="5" type="primary">eutC</name>
    <name evidence="6" type="ORF">CBY09_09905</name>
</gene>
<comment type="subcellular location">
    <subcellularLocation>
        <location evidence="5">Bacterial microcompartment</location>
    </subcellularLocation>
</comment>
<protein>
    <recommendedName>
        <fullName evidence="5">Ethanolamine ammonia-lyase small subunit</fullName>
        <shortName evidence="5">EAL small subunit</shortName>
        <ecNumber evidence="5">4.3.1.7</ecNumber>
    </recommendedName>
</protein>
<sequence length="269" mass="28062">MTHEPAQRGIPPDPWDDLRAHTQARLALGRAGAALPTAELLRFGLAHAQARDAVHIPLDAEALAAQLQAQGCATLPVHSAAPDRATYLLRPDLGRRLCDADAQALRASSANGTTSIDLLLVVADGLSSLAVARQAPPLIDAIRQQAPAGWQLGPVVIAQQARVALGDEVGALLGASLVAVLIGERPGLSSPDSLGIYLTWHPQVGCHDAQRNCISNVRPEGLPPAAAAARLWWLCQEARQLGLTGVGLKDRSDAVTLAADQGGDAAQLR</sequence>
<dbReference type="GO" id="GO:0008851">
    <property type="term" value="F:ethanolamine ammonia-lyase activity"/>
    <property type="evidence" value="ECO:0007669"/>
    <property type="project" value="UniProtKB-UniRule"/>
</dbReference>
<dbReference type="EC" id="4.3.1.7" evidence="5"/>
<evidence type="ECO:0000256" key="2">
    <source>
        <dbReference type="ARBA" id="ARBA00023239"/>
    </source>
</evidence>
<comment type="subunit">
    <text evidence="5">The basic unit is a heterodimer which dimerizes to form tetramers. The heterotetramers trimerize; 6 large subunits form a core ring with 6 small subunits projecting outwards.</text>
</comment>
<dbReference type="PANTHER" id="PTHR39330:SF1">
    <property type="entry name" value="ETHANOLAMINE AMMONIA-LYASE SMALL SUBUNIT"/>
    <property type="match status" value="1"/>
</dbReference>
<dbReference type="InterPro" id="IPR042251">
    <property type="entry name" value="EutC_C"/>
</dbReference>
<comment type="caution">
    <text evidence="6">The sequence shown here is derived from an EMBL/GenBank/DDBJ whole genome shotgun (WGS) entry which is preliminary data.</text>
</comment>
<evidence type="ECO:0000256" key="3">
    <source>
        <dbReference type="ARBA" id="ARBA00023285"/>
    </source>
</evidence>
<dbReference type="Pfam" id="PF05985">
    <property type="entry name" value="EutC"/>
    <property type="match status" value="1"/>
</dbReference>
<reference evidence="6 7" key="1">
    <citation type="submission" date="2017-07" db="EMBL/GenBank/DDBJ databases">
        <title>Acidovorax KNDSW TSA 6 genome sequence and assembly.</title>
        <authorList>
            <person name="Mayilraj S."/>
        </authorList>
    </citation>
    <scope>NUCLEOTIDE SEQUENCE [LARGE SCALE GENOMIC DNA]</scope>
    <source>
        <strain evidence="6 7">KNDSW-TSA6</strain>
    </source>
</reference>
<dbReference type="GO" id="GO:0009350">
    <property type="term" value="C:ethanolamine ammonia-lyase complex"/>
    <property type="evidence" value="ECO:0007669"/>
    <property type="project" value="UniProtKB-UniRule"/>
</dbReference>
<dbReference type="NCBIfam" id="NF003971">
    <property type="entry name" value="PRK05465.1"/>
    <property type="match status" value="1"/>
</dbReference>
<comment type="catalytic activity">
    <reaction evidence="5">
        <text>ethanolamine = acetaldehyde + NH4(+)</text>
        <dbReference type="Rhea" id="RHEA:15313"/>
        <dbReference type="ChEBI" id="CHEBI:15343"/>
        <dbReference type="ChEBI" id="CHEBI:28938"/>
        <dbReference type="ChEBI" id="CHEBI:57603"/>
        <dbReference type="EC" id="4.3.1.7"/>
    </reaction>
</comment>
<feature type="binding site" evidence="5">
    <location>
        <position position="213"/>
    </location>
    <ligand>
        <name>adenosylcob(III)alamin</name>
        <dbReference type="ChEBI" id="CHEBI:18408"/>
    </ligand>
</feature>
<organism evidence="6 7">
    <name type="scientific">Acidovorax kalamii</name>
    <dbReference type="NCBI Taxonomy" id="2004485"/>
    <lineage>
        <taxon>Bacteria</taxon>
        <taxon>Pseudomonadati</taxon>
        <taxon>Pseudomonadota</taxon>
        <taxon>Betaproteobacteria</taxon>
        <taxon>Burkholderiales</taxon>
        <taxon>Comamonadaceae</taxon>
        <taxon>Acidovorax</taxon>
    </lineage>
</organism>
<evidence type="ECO:0000256" key="1">
    <source>
        <dbReference type="ARBA" id="ARBA00022628"/>
    </source>
</evidence>
<dbReference type="InterPro" id="IPR009246">
    <property type="entry name" value="EutC"/>
</dbReference>
<keyword evidence="4 5" id="KW-1283">Bacterial microcompartment</keyword>
<dbReference type="Gene3D" id="3.40.50.11240">
    <property type="entry name" value="Ethanolamine ammonia-lyase light chain (EutC)"/>
    <property type="match status" value="1"/>
</dbReference>
<dbReference type="InterPro" id="IPR042255">
    <property type="entry name" value="EutC_N"/>
</dbReference>
<dbReference type="GO" id="GO:0031419">
    <property type="term" value="F:cobalamin binding"/>
    <property type="evidence" value="ECO:0007669"/>
    <property type="project" value="UniProtKB-UniRule"/>
</dbReference>
<dbReference type="Proteomes" id="UP000215441">
    <property type="component" value="Unassembled WGS sequence"/>
</dbReference>
<feature type="binding site" evidence="5">
    <location>
        <position position="163"/>
    </location>
    <ligand>
        <name>adenosylcob(III)alamin</name>
        <dbReference type="ChEBI" id="CHEBI:18408"/>
    </ligand>
</feature>
<comment type="pathway">
    <text evidence="5">Amine and polyamine degradation; ethanolamine degradation.</text>
</comment>
<dbReference type="PANTHER" id="PTHR39330">
    <property type="entry name" value="ETHANOLAMINE AMMONIA-LYASE LIGHT CHAIN"/>
    <property type="match status" value="1"/>
</dbReference>
<accession>A0A235EMV1</accession>
<comment type="cofactor">
    <cofactor evidence="5">
        <name>adenosylcob(III)alamin</name>
        <dbReference type="ChEBI" id="CHEBI:18408"/>
    </cofactor>
    <text evidence="5">Binds between the large and small subunits.</text>
</comment>
<proteinExistence type="inferred from homology"/>
<dbReference type="OrthoDB" id="114248at2"/>
<keyword evidence="1 5" id="KW-0846">Cobalamin</keyword>
<dbReference type="Gene3D" id="1.10.30.40">
    <property type="entry name" value="Ethanolamine ammonia-lyase light chain (EutC), N-terminal domain"/>
    <property type="match status" value="1"/>
</dbReference>
<evidence type="ECO:0000256" key="5">
    <source>
        <dbReference type="HAMAP-Rule" id="MF_00601"/>
    </source>
</evidence>
<dbReference type="HAMAP" id="MF_00601">
    <property type="entry name" value="EutC"/>
    <property type="match status" value="1"/>
</dbReference>
<evidence type="ECO:0000256" key="4">
    <source>
        <dbReference type="ARBA" id="ARBA00024446"/>
    </source>
</evidence>
<dbReference type="RefSeq" id="WP_094289007.1">
    <property type="nucleotide sequence ID" value="NZ_NOIG01000006.1"/>
</dbReference>
<comment type="similarity">
    <text evidence="5">Belongs to the EutC family.</text>
</comment>
<feature type="binding site" evidence="5">
    <location>
        <position position="184"/>
    </location>
    <ligand>
        <name>adenosylcob(III)alamin</name>
        <dbReference type="ChEBI" id="CHEBI:18408"/>
    </ligand>
</feature>
<evidence type="ECO:0000313" key="7">
    <source>
        <dbReference type="Proteomes" id="UP000215441"/>
    </source>
</evidence>
<name>A0A235EMV1_9BURK</name>
<keyword evidence="7" id="KW-1185">Reference proteome</keyword>
<dbReference type="UniPathway" id="UPA00560"/>
<keyword evidence="3 5" id="KW-0170">Cobalt</keyword>
<comment type="function">
    <text evidence="5">Catalyzes the deamination of various vicinal amino-alcohols to oxo compounds. Allows this organism to utilize ethanolamine as the sole source of nitrogen and carbon in the presence of external vitamin B12.</text>
</comment>
<dbReference type="EMBL" id="NOIG01000006">
    <property type="protein sequence ID" value="OYD50364.1"/>
    <property type="molecule type" value="Genomic_DNA"/>
</dbReference>
<dbReference type="GO" id="GO:0006520">
    <property type="term" value="P:amino acid metabolic process"/>
    <property type="evidence" value="ECO:0007669"/>
    <property type="project" value="InterPro"/>
</dbReference>